<protein>
    <submittedName>
        <fullName evidence="1">DUF3396 domain-containing protein</fullName>
    </submittedName>
</protein>
<proteinExistence type="predicted"/>
<accession>A0ABX7NMW6</accession>
<keyword evidence="2" id="KW-1185">Reference proteome</keyword>
<dbReference type="InterPro" id="IPR021815">
    <property type="entry name" value="TsiV"/>
</dbReference>
<name>A0ABX7NMW6_9BACT</name>
<dbReference type="Proteomes" id="UP000662747">
    <property type="component" value="Chromosome"/>
</dbReference>
<sequence>MSRRIPRIRVQAQNGELLIRDGITLCFYMHRPHSEVAQHVLEALEQYRNAVGPRVLAWYFDNDRDDFLELDDNSWARVLRELRENRWAHTLLRDGPGGVGEYQFEYYGGGPDPAVPNTMRGTVCALSCWLPTEFLEQHGPARVREVALAVAAPLPFNSGYASLSLNALSQMMGVTRVLRRQCFLHPGMEISGEGMLSAEIGTHVRGAYWMTFLGQPVLGALGGAAGLRARLHSPDITVQELDADRVAITLGTWPEAGDTEAGQDLPLYRELARVLEPWLFHQDSPLGPNFPAEDVRRWERRFLD</sequence>
<reference evidence="1 2" key="1">
    <citation type="submission" date="2021-02" db="EMBL/GenBank/DDBJ databases">
        <title>De Novo genome assembly of isolated myxobacteria.</title>
        <authorList>
            <person name="Stevens D.C."/>
        </authorList>
    </citation>
    <scope>NUCLEOTIDE SEQUENCE [LARGE SCALE GENOMIC DNA]</scope>
    <source>
        <strain evidence="2">SCPEA02</strain>
    </source>
</reference>
<gene>
    <name evidence="1" type="ORF">JY651_33735</name>
</gene>
<evidence type="ECO:0000313" key="2">
    <source>
        <dbReference type="Proteomes" id="UP000662747"/>
    </source>
</evidence>
<organism evidence="1 2">
    <name type="scientific">Pyxidicoccus parkwayensis</name>
    <dbReference type="NCBI Taxonomy" id="2813578"/>
    <lineage>
        <taxon>Bacteria</taxon>
        <taxon>Pseudomonadati</taxon>
        <taxon>Myxococcota</taxon>
        <taxon>Myxococcia</taxon>
        <taxon>Myxococcales</taxon>
        <taxon>Cystobacterineae</taxon>
        <taxon>Myxococcaceae</taxon>
        <taxon>Pyxidicoccus</taxon>
    </lineage>
</organism>
<dbReference type="Pfam" id="PF11876">
    <property type="entry name" value="TsiV"/>
    <property type="match status" value="1"/>
</dbReference>
<evidence type="ECO:0000313" key="1">
    <source>
        <dbReference type="EMBL" id="QSQ20204.1"/>
    </source>
</evidence>
<dbReference type="EMBL" id="CP071090">
    <property type="protein sequence ID" value="QSQ20204.1"/>
    <property type="molecule type" value="Genomic_DNA"/>
</dbReference>